<evidence type="ECO:0000259" key="1">
    <source>
        <dbReference type="PROSITE" id="PS51186"/>
    </source>
</evidence>
<accession>A0A2N0ZGD8</accession>
<gene>
    <name evidence="2" type="ORF">CWS20_13400</name>
</gene>
<dbReference type="InterPro" id="IPR000182">
    <property type="entry name" value="GNAT_dom"/>
</dbReference>
<keyword evidence="3" id="KW-1185">Reference proteome</keyword>
<evidence type="ECO:0000313" key="2">
    <source>
        <dbReference type="EMBL" id="PKG28566.1"/>
    </source>
</evidence>
<dbReference type="PANTHER" id="PTHR43415:SF3">
    <property type="entry name" value="GNAT-FAMILY ACETYLTRANSFERASE"/>
    <property type="match status" value="1"/>
</dbReference>
<dbReference type="Proteomes" id="UP000233343">
    <property type="component" value="Unassembled WGS sequence"/>
</dbReference>
<keyword evidence="2" id="KW-0808">Transferase</keyword>
<dbReference type="AlphaFoldDB" id="A0A2N0ZGD8"/>
<dbReference type="PANTHER" id="PTHR43415">
    <property type="entry name" value="SPERMIDINE N(1)-ACETYLTRANSFERASE"/>
    <property type="match status" value="1"/>
</dbReference>
<protein>
    <submittedName>
        <fullName evidence="2">N-acetyltransferase</fullName>
    </submittedName>
</protein>
<reference evidence="2 3" key="1">
    <citation type="journal article" date="2010" name="Int. J. Syst. Evol. Microbiol.">
        <title>Bacillus horneckiae sp. nov., isolated from a spacecraft-assembly clean room.</title>
        <authorList>
            <person name="Vaishampayan P."/>
            <person name="Probst A."/>
            <person name="Krishnamurthi S."/>
            <person name="Ghosh S."/>
            <person name="Osman S."/>
            <person name="McDowall A."/>
            <person name="Ruckmani A."/>
            <person name="Mayilraj S."/>
            <person name="Venkateswaran K."/>
        </authorList>
    </citation>
    <scope>NUCLEOTIDE SEQUENCE [LARGE SCALE GENOMIC DNA]</scope>
    <source>
        <strain evidence="3">1PO1SC</strain>
    </source>
</reference>
<evidence type="ECO:0000313" key="3">
    <source>
        <dbReference type="Proteomes" id="UP000233343"/>
    </source>
</evidence>
<dbReference type="EMBL" id="PISD01000028">
    <property type="protein sequence ID" value="PKG28566.1"/>
    <property type="molecule type" value="Genomic_DNA"/>
</dbReference>
<name>A0A2N0ZGD8_9BACI</name>
<dbReference type="SUPFAM" id="SSF55729">
    <property type="entry name" value="Acyl-CoA N-acyltransferases (Nat)"/>
    <property type="match status" value="1"/>
</dbReference>
<dbReference type="Pfam" id="PF13302">
    <property type="entry name" value="Acetyltransf_3"/>
    <property type="match status" value="1"/>
</dbReference>
<dbReference type="PROSITE" id="PS51186">
    <property type="entry name" value="GNAT"/>
    <property type="match status" value="1"/>
</dbReference>
<proteinExistence type="predicted"/>
<dbReference type="GO" id="GO:0016747">
    <property type="term" value="F:acyltransferase activity, transferring groups other than amino-acyl groups"/>
    <property type="evidence" value="ECO:0007669"/>
    <property type="project" value="InterPro"/>
</dbReference>
<sequence length="205" mass="24216">MVSLVPFEEEDVELIYNWRQSDLTSSLMSGSLDFVSLNEMKEQIKQDKTRYVGVKTNTGRKIGFISWHEVKTQGNYQIGGTIGDPSIWDEGYGVEATKLIMDYLFHFKNAHRLQFITGLYNIRTIGMLMKHTTQIEGILRDYYFLDGKYHDAVICSVLRDEYYEYYEENPEFYYNIFDPKTLEETKAKFKRYYENQRSLFSNLGV</sequence>
<dbReference type="InterPro" id="IPR016181">
    <property type="entry name" value="Acyl_CoA_acyltransferase"/>
</dbReference>
<dbReference type="Gene3D" id="3.40.630.30">
    <property type="match status" value="1"/>
</dbReference>
<organism evidence="2 3">
    <name type="scientific">Cytobacillus horneckiae</name>
    <dbReference type="NCBI Taxonomy" id="549687"/>
    <lineage>
        <taxon>Bacteria</taxon>
        <taxon>Bacillati</taxon>
        <taxon>Bacillota</taxon>
        <taxon>Bacilli</taxon>
        <taxon>Bacillales</taxon>
        <taxon>Bacillaceae</taxon>
        <taxon>Cytobacillus</taxon>
    </lineage>
</organism>
<comment type="caution">
    <text evidence="2">The sequence shown here is derived from an EMBL/GenBank/DDBJ whole genome shotgun (WGS) entry which is preliminary data.</text>
</comment>
<feature type="domain" description="N-acetyltransferase" evidence="1">
    <location>
        <begin position="2"/>
        <end position="151"/>
    </location>
</feature>